<keyword evidence="8" id="KW-0873">Pyrrolidone carboxylic acid</keyword>
<proteinExistence type="inferred from homology"/>
<keyword evidence="10" id="KW-0732">Signal</keyword>
<evidence type="ECO:0000256" key="2">
    <source>
        <dbReference type="ARBA" id="ARBA00010968"/>
    </source>
</evidence>
<keyword evidence="5" id="KW-0165">Cleavage on pair of basic residues</keyword>
<dbReference type="InterPro" id="IPR004079">
    <property type="entry name" value="Gonadoliberin_I_precursor"/>
</dbReference>
<evidence type="ECO:0000313" key="11">
    <source>
        <dbReference type="Ensembl" id="ENSTGUP00000030657.1"/>
    </source>
</evidence>
<comment type="subcellular location">
    <subcellularLocation>
        <location evidence="1">Secreted</location>
    </subcellularLocation>
</comment>
<dbReference type="PANTHER" id="PTHR10522">
    <property type="entry name" value="GONADOLIBERIN"/>
    <property type="match status" value="1"/>
</dbReference>
<dbReference type="InterPro" id="IPR019792">
    <property type="entry name" value="Gonadoliberin"/>
</dbReference>
<evidence type="ECO:0000313" key="12">
    <source>
        <dbReference type="Proteomes" id="UP000007754"/>
    </source>
</evidence>
<dbReference type="InterPro" id="IPR002012">
    <property type="entry name" value="GnRH"/>
</dbReference>
<evidence type="ECO:0000256" key="6">
    <source>
        <dbReference type="ARBA" id="ARBA00022702"/>
    </source>
</evidence>
<evidence type="ECO:0000256" key="5">
    <source>
        <dbReference type="ARBA" id="ARBA00022685"/>
    </source>
</evidence>
<dbReference type="PANTHER" id="PTHR10522:SF0">
    <property type="entry name" value="PROGONADOLIBERIN-1"/>
    <property type="match status" value="1"/>
</dbReference>
<protein>
    <recommendedName>
        <fullName evidence="3">Progonadoliberin-1</fullName>
    </recommendedName>
    <alternativeName>
        <fullName evidence="9">Progonadoliberin I</fullName>
    </alternativeName>
</protein>
<name>A0A674H709_TAEGU</name>
<evidence type="ECO:0000256" key="4">
    <source>
        <dbReference type="ARBA" id="ARBA00022525"/>
    </source>
</evidence>
<comment type="similarity">
    <text evidence="2">Belongs to the GnRH family.</text>
</comment>
<reference evidence="11 12" key="1">
    <citation type="journal article" date="2010" name="Nature">
        <title>The genome of a songbird.</title>
        <authorList>
            <person name="Warren W.C."/>
            <person name="Clayton D.F."/>
            <person name="Ellegren H."/>
            <person name="Arnold A.P."/>
            <person name="Hillier L.W."/>
            <person name="Kunstner A."/>
            <person name="Searle S."/>
            <person name="White S."/>
            <person name="Vilella A.J."/>
            <person name="Fairley S."/>
            <person name="Heger A."/>
            <person name="Kong L."/>
            <person name="Ponting C.P."/>
            <person name="Jarvis E.D."/>
            <person name="Mello C.V."/>
            <person name="Minx P."/>
            <person name="Lovell P."/>
            <person name="Velho T.A."/>
            <person name="Ferris M."/>
            <person name="Balakrishnan C.N."/>
            <person name="Sinha S."/>
            <person name="Blatti C."/>
            <person name="London S.E."/>
            <person name="Li Y."/>
            <person name="Lin Y.C."/>
            <person name="George J."/>
            <person name="Sweedler J."/>
            <person name="Southey B."/>
            <person name="Gunaratne P."/>
            <person name="Watson M."/>
            <person name="Nam K."/>
            <person name="Backstrom N."/>
            <person name="Smeds L."/>
            <person name="Nabholz B."/>
            <person name="Itoh Y."/>
            <person name="Whitney O."/>
            <person name="Pfenning A.R."/>
            <person name="Howard J."/>
            <person name="Volker M."/>
            <person name="Skinner B.M."/>
            <person name="Griffin D.K."/>
            <person name="Ye L."/>
            <person name="McLaren W.M."/>
            <person name="Flicek P."/>
            <person name="Quesada V."/>
            <person name="Velasco G."/>
            <person name="Lopez-Otin C."/>
            <person name="Puente X.S."/>
            <person name="Olender T."/>
            <person name="Lancet D."/>
            <person name="Smit A.F."/>
            <person name="Hubley R."/>
            <person name="Konkel M.K."/>
            <person name="Walker J.A."/>
            <person name="Batzer M.A."/>
            <person name="Gu W."/>
            <person name="Pollock D.D."/>
            <person name="Chen L."/>
            <person name="Cheng Z."/>
            <person name="Eichler E.E."/>
            <person name="Stapley J."/>
            <person name="Slate J."/>
            <person name="Ekblom R."/>
            <person name="Birkhead T."/>
            <person name="Burke T."/>
            <person name="Burt D."/>
            <person name="Scharff C."/>
            <person name="Adam I."/>
            <person name="Richard H."/>
            <person name="Sultan M."/>
            <person name="Soldatov A."/>
            <person name="Lehrach H."/>
            <person name="Edwards S.V."/>
            <person name="Yang S.P."/>
            <person name="Li X."/>
            <person name="Graves T."/>
            <person name="Fulton L."/>
            <person name="Nelson J."/>
            <person name="Chinwalla A."/>
            <person name="Hou S."/>
            <person name="Mardis E.R."/>
            <person name="Wilson R.K."/>
        </authorList>
    </citation>
    <scope>NUCLEOTIDE SEQUENCE [LARGE SCALE GENOMIC DNA]</scope>
</reference>
<evidence type="ECO:0000256" key="3">
    <source>
        <dbReference type="ARBA" id="ARBA00015101"/>
    </source>
</evidence>
<dbReference type="Ensembl" id="ENSTGUT00000036409.1">
    <property type="protein sequence ID" value="ENSTGUP00000030657.1"/>
    <property type="gene ID" value="ENSTGUG00000004367.2"/>
</dbReference>
<evidence type="ECO:0000256" key="9">
    <source>
        <dbReference type="ARBA" id="ARBA00029761"/>
    </source>
</evidence>
<keyword evidence="7" id="KW-0027">Amidation</keyword>
<evidence type="ECO:0000256" key="8">
    <source>
        <dbReference type="ARBA" id="ARBA00023283"/>
    </source>
</evidence>
<organism evidence="11 12">
    <name type="scientific">Taeniopygia guttata</name>
    <name type="common">Zebra finch</name>
    <name type="synonym">Poephila guttata</name>
    <dbReference type="NCBI Taxonomy" id="59729"/>
    <lineage>
        <taxon>Eukaryota</taxon>
        <taxon>Metazoa</taxon>
        <taxon>Chordata</taxon>
        <taxon>Craniata</taxon>
        <taxon>Vertebrata</taxon>
        <taxon>Euteleostomi</taxon>
        <taxon>Archelosauria</taxon>
        <taxon>Archosauria</taxon>
        <taxon>Dinosauria</taxon>
        <taxon>Saurischia</taxon>
        <taxon>Theropoda</taxon>
        <taxon>Coelurosauria</taxon>
        <taxon>Aves</taxon>
        <taxon>Neognathae</taxon>
        <taxon>Neoaves</taxon>
        <taxon>Telluraves</taxon>
        <taxon>Australaves</taxon>
        <taxon>Passeriformes</taxon>
        <taxon>Passeroidea</taxon>
        <taxon>Estrildidae</taxon>
        <taxon>Estrildinae</taxon>
        <taxon>Taeniopygia</taxon>
    </lineage>
</organism>
<evidence type="ECO:0000256" key="7">
    <source>
        <dbReference type="ARBA" id="ARBA00022815"/>
    </source>
</evidence>
<dbReference type="InParanoid" id="A0A674H709"/>
<dbReference type="Proteomes" id="UP000007754">
    <property type="component" value="Chromosome 22"/>
</dbReference>
<sequence>MEKRRRMVATVLLCVLAVGMGLAQHWSYGLQPGGKRSAQLLLGPFQEIANEMEKLEEEQQSACPGSHQNSRSGALREAMVSNVLFLSSLWEKLKKIHEGREKKRVVVEEEEGVKFSSHQEILALPLLWNPRMVWAGRDLKSTLSHVQGHLPLDQNPCRGPSLSPAAFQNPPWSLPGQESIIPKLPLEQGRFLPQFTQSEPSPPRLPVQPQHPQLLSQGHPCPCPCPRTVLVPIPGLSLSLPQSCPRAVPVPGLSLFLSQDCPCPCCPRAIPVPVPAPGLSLSLLSQLCPSPVPALSQPCPCCPSSVPAVPALSQLCPCYPSSVPAVPALSQPCPHRCRAQPDGNCCFQGPQAGTAFP</sequence>
<dbReference type="AlphaFoldDB" id="A0A674H709"/>
<keyword evidence="6" id="KW-0372">Hormone</keyword>
<gene>
    <name evidence="11" type="primary">GNRH1</name>
</gene>
<keyword evidence="12" id="KW-1185">Reference proteome</keyword>
<accession>A0A674H709</accession>
<reference evidence="11" key="2">
    <citation type="submission" date="2025-08" db="UniProtKB">
        <authorList>
            <consortium name="Ensembl"/>
        </authorList>
    </citation>
    <scope>IDENTIFICATION</scope>
</reference>
<dbReference type="GO" id="GO:0031530">
    <property type="term" value="F:gonadotropin-releasing hormone receptor binding"/>
    <property type="evidence" value="ECO:0007669"/>
    <property type="project" value="TreeGrafter"/>
</dbReference>
<reference evidence="11" key="3">
    <citation type="submission" date="2025-09" db="UniProtKB">
        <authorList>
            <consortium name="Ensembl"/>
        </authorList>
    </citation>
    <scope>IDENTIFICATION</scope>
</reference>
<evidence type="ECO:0000256" key="10">
    <source>
        <dbReference type="SAM" id="SignalP"/>
    </source>
</evidence>
<dbReference type="GO" id="GO:0005183">
    <property type="term" value="F:gonadotropin hormone-releasing hormone activity"/>
    <property type="evidence" value="ECO:0007669"/>
    <property type="project" value="InterPro"/>
</dbReference>
<evidence type="ECO:0000256" key="1">
    <source>
        <dbReference type="ARBA" id="ARBA00004613"/>
    </source>
</evidence>
<dbReference type="GeneTree" id="ENSGT00390000008225"/>
<dbReference type="GO" id="GO:0005615">
    <property type="term" value="C:extracellular space"/>
    <property type="evidence" value="ECO:0007669"/>
    <property type="project" value="TreeGrafter"/>
</dbReference>
<dbReference type="PROSITE" id="PS00473">
    <property type="entry name" value="GNRH"/>
    <property type="match status" value="1"/>
</dbReference>
<feature type="chain" id="PRO_5025346202" description="Progonadoliberin-1" evidence="10">
    <location>
        <begin position="24"/>
        <end position="357"/>
    </location>
</feature>
<keyword evidence="4" id="KW-0964">Secreted</keyword>
<feature type="signal peptide" evidence="10">
    <location>
        <begin position="1"/>
        <end position="23"/>
    </location>
</feature>
<dbReference type="PRINTS" id="PR01541">
    <property type="entry name" value="GONADOLIBRNI"/>
</dbReference>